<keyword evidence="3" id="KW-1185">Reference proteome</keyword>
<protein>
    <submittedName>
        <fullName evidence="2">Uncharacterized protein</fullName>
    </submittedName>
</protein>
<name>A0A4Y2TQU4_ARAVE</name>
<evidence type="ECO:0000313" key="3">
    <source>
        <dbReference type="Proteomes" id="UP000499080"/>
    </source>
</evidence>
<dbReference type="EMBL" id="BGPR01165192">
    <property type="protein sequence ID" value="GBM10528.1"/>
    <property type="molecule type" value="Genomic_DNA"/>
</dbReference>
<evidence type="ECO:0000313" key="1">
    <source>
        <dbReference type="EMBL" id="GBM10528.1"/>
    </source>
</evidence>
<dbReference type="AlphaFoldDB" id="A0A4Y2TQU4"/>
<sequence length="113" mass="12935">MDTLIAPSLSPLLTTRLPRLITLQKSPSVSCLKILPTEGIRCFAACSPPHLSLIRLFKAQIKRYDDILSYNRSLCQKLPEEDSKTAFLQIDKDYSLLRTSKKQRRVNLDYVLL</sequence>
<comment type="caution">
    <text evidence="2">The sequence shown here is derived from an EMBL/GenBank/DDBJ whole genome shotgun (WGS) entry which is preliminary data.</text>
</comment>
<evidence type="ECO:0000313" key="2">
    <source>
        <dbReference type="EMBL" id="GBO01767.1"/>
    </source>
</evidence>
<gene>
    <name evidence="2" type="ORF">AVEN_228264_1</name>
    <name evidence="1" type="ORF">AVEN_82980_1</name>
</gene>
<proteinExistence type="predicted"/>
<accession>A0A4Y2TQU4</accession>
<organism evidence="2 3">
    <name type="scientific">Araneus ventricosus</name>
    <name type="common">Orbweaver spider</name>
    <name type="synonym">Epeira ventricosa</name>
    <dbReference type="NCBI Taxonomy" id="182803"/>
    <lineage>
        <taxon>Eukaryota</taxon>
        <taxon>Metazoa</taxon>
        <taxon>Ecdysozoa</taxon>
        <taxon>Arthropoda</taxon>
        <taxon>Chelicerata</taxon>
        <taxon>Arachnida</taxon>
        <taxon>Araneae</taxon>
        <taxon>Araneomorphae</taxon>
        <taxon>Entelegynae</taxon>
        <taxon>Araneoidea</taxon>
        <taxon>Araneidae</taxon>
        <taxon>Araneus</taxon>
    </lineage>
</organism>
<reference evidence="2 3" key="1">
    <citation type="journal article" date="2019" name="Sci. Rep.">
        <title>Orb-weaving spider Araneus ventricosus genome elucidates the spidroin gene catalogue.</title>
        <authorList>
            <person name="Kono N."/>
            <person name="Nakamura H."/>
            <person name="Ohtoshi R."/>
            <person name="Moran D.A.P."/>
            <person name="Shinohara A."/>
            <person name="Yoshida Y."/>
            <person name="Fujiwara M."/>
            <person name="Mori M."/>
            <person name="Tomita M."/>
            <person name="Arakawa K."/>
        </authorList>
    </citation>
    <scope>NUCLEOTIDE SEQUENCE [LARGE SCALE GENOMIC DNA]</scope>
</reference>
<dbReference type="EMBL" id="BGPR01029774">
    <property type="protein sequence ID" value="GBO01767.1"/>
    <property type="molecule type" value="Genomic_DNA"/>
</dbReference>
<dbReference type="Proteomes" id="UP000499080">
    <property type="component" value="Unassembled WGS sequence"/>
</dbReference>